<keyword evidence="4" id="KW-1185">Reference proteome</keyword>
<evidence type="ECO:0000256" key="1">
    <source>
        <dbReference type="SAM" id="MobiDB-lite"/>
    </source>
</evidence>
<protein>
    <submittedName>
        <fullName evidence="3">Uncharacterized protein</fullName>
    </submittedName>
</protein>
<feature type="region of interest" description="Disordered" evidence="1">
    <location>
        <begin position="28"/>
        <end position="64"/>
    </location>
</feature>
<evidence type="ECO:0000313" key="3">
    <source>
        <dbReference type="Ensembl" id="ENSACOP00000013000.1"/>
    </source>
</evidence>
<reference evidence="3" key="2">
    <citation type="submission" date="2025-09" db="UniProtKB">
        <authorList>
            <consortium name="Ensembl"/>
        </authorList>
    </citation>
    <scope>IDENTIFICATION</scope>
</reference>
<evidence type="ECO:0000313" key="4">
    <source>
        <dbReference type="Proteomes" id="UP000694522"/>
    </source>
</evidence>
<dbReference type="AlphaFoldDB" id="A0A8B9FPT9"/>
<feature type="signal peptide" evidence="2">
    <location>
        <begin position="1"/>
        <end position="15"/>
    </location>
</feature>
<feature type="compositionally biased region" description="Polar residues" evidence="1">
    <location>
        <begin position="31"/>
        <end position="40"/>
    </location>
</feature>
<dbReference type="Proteomes" id="UP000694522">
    <property type="component" value="Unplaced"/>
</dbReference>
<name>A0A8B9FPT9_9PSIT</name>
<reference evidence="3" key="1">
    <citation type="submission" date="2025-08" db="UniProtKB">
        <authorList>
            <consortium name="Ensembl"/>
        </authorList>
    </citation>
    <scope>IDENTIFICATION</scope>
</reference>
<dbReference type="Ensembl" id="ENSACOT00000013457.1">
    <property type="protein sequence ID" value="ENSACOP00000013000.1"/>
    <property type="gene ID" value="ENSACOG00000009029.1"/>
</dbReference>
<organism evidence="3 4">
    <name type="scientific">Amazona collaria</name>
    <name type="common">yellow-billed parrot</name>
    <dbReference type="NCBI Taxonomy" id="241587"/>
    <lineage>
        <taxon>Eukaryota</taxon>
        <taxon>Metazoa</taxon>
        <taxon>Chordata</taxon>
        <taxon>Craniata</taxon>
        <taxon>Vertebrata</taxon>
        <taxon>Euteleostomi</taxon>
        <taxon>Archelosauria</taxon>
        <taxon>Archosauria</taxon>
        <taxon>Dinosauria</taxon>
        <taxon>Saurischia</taxon>
        <taxon>Theropoda</taxon>
        <taxon>Coelurosauria</taxon>
        <taxon>Aves</taxon>
        <taxon>Neognathae</taxon>
        <taxon>Neoaves</taxon>
        <taxon>Telluraves</taxon>
        <taxon>Australaves</taxon>
        <taxon>Psittaciformes</taxon>
        <taxon>Psittacidae</taxon>
        <taxon>Amazona</taxon>
    </lineage>
</organism>
<accession>A0A8B9FPT9</accession>
<feature type="chain" id="PRO_5034204378" evidence="2">
    <location>
        <begin position="16"/>
        <end position="88"/>
    </location>
</feature>
<sequence length="88" mass="9981">HTALVVCVSVLPVLAGLCVQVLHLGAATDTEGASSPQQGLPRSRQLSRREQLTHRGQHRAERQQIQLGHHRFRAALRRRTWGCWLMRK</sequence>
<proteinExistence type="predicted"/>
<keyword evidence="2" id="KW-0732">Signal</keyword>
<feature type="compositionally biased region" description="Basic and acidic residues" evidence="1">
    <location>
        <begin position="47"/>
        <end position="62"/>
    </location>
</feature>
<evidence type="ECO:0000256" key="2">
    <source>
        <dbReference type="SAM" id="SignalP"/>
    </source>
</evidence>